<dbReference type="EMBL" id="MU251367">
    <property type="protein sequence ID" value="KAG9238658.1"/>
    <property type="molecule type" value="Genomic_DNA"/>
</dbReference>
<evidence type="ECO:0000256" key="5">
    <source>
        <dbReference type="ARBA" id="ARBA00023136"/>
    </source>
</evidence>
<evidence type="ECO:0000313" key="9">
    <source>
        <dbReference type="EMBL" id="KAG9238658.1"/>
    </source>
</evidence>
<evidence type="ECO:0000256" key="7">
    <source>
        <dbReference type="SAM" id="SignalP"/>
    </source>
</evidence>
<protein>
    <submittedName>
        <fullName evidence="9">WSC domain-containing protein</fullName>
    </submittedName>
</protein>
<evidence type="ECO:0000256" key="3">
    <source>
        <dbReference type="ARBA" id="ARBA00022729"/>
    </source>
</evidence>
<dbReference type="SMART" id="SM00321">
    <property type="entry name" value="WSC"/>
    <property type="match status" value="1"/>
</dbReference>
<evidence type="ECO:0000256" key="4">
    <source>
        <dbReference type="ARBA" id="ARBA00022989"/>
    </source>
</evidence>
<accession>A0A9P7YRL5</accession>
<feature type="chain" id="PRO_5040514225" evidence="7">
    <location>
        <begin position="24"/>
        <end position="179"/>
    </location>
</feature>
<name>A0A9P7YRL5_9HELO</name>
<feature type="signal peptide" evidence="7">
    <location>
        <begin position="1"/>
        <end position="23"/>
    </location>
</feature>
<feature type="domain" description="WSC" evidence="8">
    <location>
        <begin position="47"/>
        <end position="146"/>
    </location>
</feature>
<comment type="subcellular location">
    <subcellularLocation>
        <location evidence="1">Membrane</location>
        <topology evidence="1">Single-pass membrane protein</topology>
    </subcellularLocation>
</comment>
<keyword evidence="6" id="KW-0325">Glycoprotein</keyword>
<evidence type="ECO:0000259" key="8">
    <source>
        <dbReference type="PROSITE" id="PS51212"/>
    </source>
</evidence>
<evidence type="ECO:0000256" key="1">
    <source>
        <dbReference type="ARBA" id="ARBA00004167"/>
    </source>
</evidence>
<dbReference type="PANTHER" id="PTHR24269:SF16">
    <property type="entry name" value="PROTEIN SLG1"/>
    <property type="match status" value="1"/>
</dbReference>
<dbReference type="InterPro" id="IPR002889">
    <property type="entry name" value="WSC_carb-bd"/>
</dbReference>
<dbReference type="PANTHER" id="PTHR24269">
    <property type="entry name" value="KREMEN PROTEIN"/>
    <property type="match status" value="1"/>
</dbReference>
<gene>
    <name evidence="9" type="ORF">BJ875DRAFT_24372</name>
</gene>
<dbReference type="Proteomes" id="UP000824998">
    <property type="component" value="Unassembled WGS sequence"/>
</dbReference>
<organism evidence="9 10">
    <name type="scientific">Amylocarpus encephaloides</name>
    <dbReference type="NCBI Taxonomy" id="45428"/>
    <lineage>
        <taxon>Eukaryota</taxon>
        <taxon>Fungi</taxon>
        <taxon>Dikarya</taxon>
        <taxon>Ascomycota</taxon>
        <taxon>Pezizomycotina</taxon>
        <taxon>Leotiomycetes</taxon>
        <taxon>Helotiales</taxon>
        <taxon>Helotiales incertae sedis</taxon>
        <taxon>Amylocarpus</taxon>
    </lineage>
</organism>
<proteinExistence type="predicted"/>
<keyword evidence="5" id="KW-0472">Membrane</keyword>
<evidence type="ECO:0000256" key="2">
    <source>
        <dbReference type="ARBA" id="ARBA00022692"/>
    </source>
</evidence>
<keyword evidence="10" id="KW-1185">Reference proteome</keyword>
<dbReference type="Pfam" id="PF01822">
    <property type="entry name" value="WSC"/>
    <property type="match status" value="1"/>
</dbReference>
<comment type="caution">
    <text evidence="9">The sequence shown here is derived from an EMBL/GenBank/DDBJ whole genome shotgun (WGS) entry which is preliminary data.</text>
</comment>
<evidence type="ECO:0000256" key="6">
    <source>
        <dbReference type="ARBA" id="ARBA00023180"/>
    </source>
</evidence>
<dbReference type="InterPro" id="IPR051836">
    <property type="entry name" value="Kremen_rcpt"/>
</dbReference>
<keyword evidence="4" id="KW-1133">Transmembrane helix</keyword>
<dbReference type="OrthoDB" id="5985073at2759"/>
<sequence length="179" mass="18292">MAPISAFCARLSILFAFVSTAVAQTAASSASTPATSTSASINPGTSAWTYQGCYNETVGTNGTAGARALAGTTDALDTMTVPICLNFCASSSYEFAGLEYTRECYCSHYLSSISAKLPDATCNLACVGNSSEICGGSLALSVYQAKKSTKSESVKGAQKSPMASVLALGIAMAFLMCMA</sequence>
<evidence type="ECO:0000313" key="10">
    <source>
        <dbReference type="Proteomes" id="UP000824998"/>
    </source>
</evidence>
<dbReference type="PROSITE" id="PS51212">
    <property type="entry name" value="WSC"/>
    <property type="match status" value="1"/>
</dbReference>
<reference evidence="9" key="1">
    <citation type="journal article" date="2021" name="IMA Fungus">
        <title>Genomic characterization of three marine fungi, including Emericellopsis atlantica sp. nov. with signatures of a generalist lifestyle and marine biomass degradation.</title>
        <authorList>
            <person name="Hagestad O.C."/>
            <person name="Hou L."/>
            <person name="Andersen J.H."/>
            <person name="Hansen E.H."/>
            <person name="Altermark B."/>
            <person name="Li C."/>
            <person name="Kuhnert E."/>
            <person name="Cox R.J."/>
            <person name="Crous P.W."/>
            <person name="Spatafora J.W."/>
            <person name="Lail K."/>
            <person name="Amirebrahimi M."/>
            <person name="Lipzen A."/>
            <person name="Pangilinan J."/>
            <person name="Andreopoulos W."/>
            <person name="Hayes R.D."/>
            <person name="Ng V."/>
            <person name="Grigoriev I.V."/>
            <person name="Jackson S.A."/>
            <person name="Sutton T.D.S."/>
            <person name="Dobson A.D.W."/>
            <person name="Rama T."/>
        </authorList>
    </citation>
    <scope>NUCLEOTIDE SEQUENCE</scope>
    <source>
        <strain evidence="9">TRa018bII</strain>
    </source>
</reference>
<dbReference type="GO" id="GO:0005886">
    <property type="term" value="C:plasma membrane"/>
    <property type="evidence" value="ECO:0007669"/>
    <property type="project" value="TreeGrafter"/>
</dbReference>
<keyword evidence="2" id="KW-0812">Transmembrane</keyword>
<keyword evidence="3 7" id="KW-0732">Signal</keyword>
<dbReference type="AlphaFoldDB" id="A0A9P7YRL5"/>